<evidence type="ECO:0000313" key="2">
    <source>
        <dbReference type="EMBL" id="MFC5591481.1"/>
    </source>
</evidence>
<proteinExistence type="predicted"/>
<keyword evidence="3" id="KW-1185">Reference proteome</keyword>
<gene>
    <name evidence="2" type="ORF">ACFPRA_21580</name>
</gene>
<feature type="transmembrane region" description="Helical" evidence="1">
    <location>
        <begin position="7"/>
        <end position="28"/>
    </location>
</feature>
<keyword evidence="1" id="KW-0812">Transmembrane</keyword>
<dbReference type="Proteomes" id="UP001596109">
    <property type="component" value="Unassembled WGS sequence"/>
</dbReference>
<dbReference type="RefSeq" id="WP_381439328.1">
    <property type="nucleotide sequence ID" value="NZ_JBHSNO010000016.1"/>
</dbReference>
<dbReference type="EMBL" id="JBHSNO010000016">
    <property type="protein sequence ID" value="MFC5591481.1"/>
    <property type="molecule type" value="Genomic_DNA"/>
</dbReference>
<name>A0ABW0TPV3_9BACL</name>
<evidence type="ECO:0000313" key="3">
    <source>
        <dbReference type="Proteomes" id="UP001596109"/>
    </source>
</evidence>
<evidence type="ECO:0000256" key="1">
    <source>
        <dbReference type="SAM" id="Phobius"/>
    </source>
</evidence>
<protein>
    <submittedName>
        <fullName evidence="2">Uncharacterized protein</fullName>
    </submittedName>
</protein>
<accession>A0ABW0TPV3</accession>
<comment type="caution">
    <text evidence="2">The sequence shown here is derived from an EMBL/GenBank/DDBJ whole genome shotgun (WGS) entry which is preliminary data.</text>
</comment>
<organism evidence="2 3">
    <name type="scientific">Sporosarcina soli</name>
    <dbReference type="NCBI Taxonomy" id="334736"/>
    <lineage>
        <taxon>Bacteria</taxon>
        <taxon>Bacillati</taxon>
        <taxon>Bacillota</taxon>
        <taxon>Bacilli</taxon>
        <taxon>Bacillales</taxon>
        <taxon>Caryophanaceae</taxon>
        <taxon>Sporosarcina</taxon>
    </lineage>
</organism>
<sequence>MKKNKALPFILVILLFGIVVLIAMLVPIETHPSPDTRVILEHTYKTYIAPVCFEESDPTNFLQEATLQEAKSLDYAPHSSCTEDALKSENDRLLTSFLKQIGIMNKKWDSW</sequence>
<keyword evidence="1" id="KW-1133">Transmembrane helix</keyword>
<keyword evidence="1" id="KW-0472">Membrane</keyword>
<reference evidence="3" key="1">
    <citation type="journal article" date="2019" name="Int. J. Syst. Evol. Microbiol.">
        <title>The Global Catalogue of Microorganisms (GCM) 10K type strain sequencing project: providing services to taxonomists for standard genome sequencing and annotation.</title>
        <authorList>
            <consortium name="The Broad Institute Genomics Platform"/>
            <consortium name="The Broad Institute Genome Sequencing Center for Infectious Disease"/>
            <person name="Wu L."/>
            <person name="Ma J."/>
        </authorList>
    </citation>
    <scope>NUCLEOTIDE SEQUENCE [LARGE SCALE GENOMIC DNA]</scope>
    <source>
        <strain evidence="3">CGMCC 4.1434</strain>
    </source>
</reference>